<name>A0A0F9R2U9_9ZZZZ</name>
<gene>
    <name evidence="1" type="ORF">LCGC14_0702450</name>
</gene>
<dbReference type="EMBL" id="LAZR01001506">
    <property type="protein sequence ID" value="KKN43522.1"/>
    <property type="molecule type" value="Genomic_DNA"/>
</dbReference>
<comment type="caution">
    <text evidence="1">The sequence shown here is derived from an EMBL/GenBank/DDBJ whole genome shotgun (WGS) entry which is preliminary data.</text>
</comment>
<accession>A0A0F9R2U9</accession>
<evidence type="ECO:0000313" key="1">
    <source>
        <dbReference type="EMBL" id="KKN43522.1"/>
    </source>
</evidence>
<sequence>MSDKILYGLWDVQDKLWLGTDECGEQQILLYTDYTLARAAAAIAAKMMGLCILRIRVKEFKDTGLLRKRDEVDVVMDHLSVVKHFEEGGI</sequence>
<dbReference type="AlphaFoldDB" id="A0A0F9R2U9"/>
<organism evidence="1">
    <name type="scientific">marine sediment metagenome</name>
    <dbReference type="NCBI Taxonomy" id="412755"/>
    <lineage>
        <taxon>unclassified sequences</taxon>
        <taxon>metagenomes</taxon>
        <taxon>ecological metagenomes</taxon>
    </lineage>
</organism>
<proteinExistence type="predicted"/>
<reference evidence="1" key="1">
    <citation type="journal article" date="2015" name="Nature">
        <title>Complex archaea that bridge the gap between prokaryotes and eukaryotes.</title>
        <authorList>
            <person name="Spang A."/>
            <person name="Saw J.H."/>
            <person name="Jorgensen S.L."/>
            <person name="Zaremba-Niedzwiedzka K."/>
            <person name="Martijn J."/>
            <person name="Lind A.E."/>
            <person name="van Eijk R."/>
            <person name="Schleper C."/>
            <person name="Guy L."/>
            <person name="Ettema T.J."/>
        </authorList>
    </citation>
    <scope>NUCLEOTIDE SEQUENCE</scope>
</reference>
<protein>
    <submittedName>
        <fullName evidence="1">Uncharacterized protein</fullName>
    </submittedName>
</protein>